<name>A0A918XN40_9PROT</name>
<evidence type="ECO:0000256" key="1">
    <source>
        <dbReference type="SAM" id="Phobius"/>
    </source>
</evidence>
<organism evidence="2 3">
    <name type="scientific">Thalassobaculum fulvum</name>
    <dbReference type="NCBI Taxonomy" id="1633335"/>
    <lineage>
        <taxon>Bacteria</taxon>
        <taxon>Pseudomonadati</taxon>
        <taxon>Pseudomonadota</taxon>
        <taxon>Alphaproteobacteria</taxon>
        <taxon>Rhodospirillales</taxon>
        <taxon>Thalassobaculaceae</taxon>
        <taxon>Thalassobaculum</taxon>
    </lineage>
</organism>
<keyword evidence="3" id="KW-1185">Reference proteome</keyword>
<proteinExistence type="predicted"/>
<feature type="transmembrane region" description="Helical" evidence="1">
    <location>
        <begin position="205"/>
        <end position="228"/>
    </location>
</feature>
<protein>
    <recommendedName>
        <fullName evidence="4">Methyl-accepting chemotaxis protein</fullName>
    </recommendedName>
</protein>
<evidence type="ECO:0008006" key="4">
    <source>
        <dbReference type="Google" id="ProtNLM"/>
    </source>
</evidence>
<keyword evidence="1" id="KW-0472">Membrane</keyword>
<dbReference type="RefSeq" id="WP_189987055.1">
    <property type="nucleotide sequence ID" value="NZ_BMZS01000001.1"/>
</dbReference>
<evidence type="ECO:0000313" key="3">
    <source>
        <dbReference type="Proteomes" id="UP000630353"/>
    </source>
</evidence>
<dbReference type="Proteomes" id="UP000630353">
    <property type="component" value="Unassembled WGS sequence"/>
</dbReference>
<keyword evidence="1" id="KW-1133">Transmembrane helix</keyword>
<gene>
    <name evidence="2" type="ORF">GCM10017083_02160</name>
</gene>
<keyword evidence="1" id="KW-0812">Transmembrane</keyword>
<comment type="caution">
    <text evidence="2">The sequence shown here is derived from an EMBL/GenBank/DDBJ whole genome shotgun (WGS) entry which is preliminary data.</text>
</comment>
<feature type="transmembrane region" description="Helical" evidence="1">
    <location>
        <begin position="21"/>
        <end position="40"/>
    </location>
</feature>
<reference evidence="2" key="1">
    <citation type="journal article" date="2014" name="Int. J. Syst. Evol. Microbiol.">
        <title>Complete genome sequence of Corynebacterium casei LMG S-19264T (=DSM 44701T), isolated from a smear-ripened cheese.</title>
        <authorList>
            <consortium name="US DOE Joint Genome Institute (JGI-PGF)"/>
            <person name="Walter F."/>
            <person name="Albersmeier A."/>
            <person name="Kalinowski J."/>
            <person name="Ruckert C."/>
        </authorList>
    </citation>
    <scope>NUCLEOTIDE SEQUENCE</scope>
    <source>
        <strain evidence="2">KCTC 42651</strain>
    </source>
</reference>
<accession>A0A918XN40</accession>
<dbReference type="EMBL" id="BMZS01000001">
    <property type="protein sequence ID" value="GHD39781.1"/>
    <property type="molecule type" value="Genomic_DNA"/>
</dbReference>
<dbReference type="AlphaFoldDB" id="A0A918XN40"/>
<sequence>MAATETGFGDRQAARRQLVKLAGTLVLVLVVINVIALYGLDRIRREAEAYAKVTERLIETTDLAREAQVAFKTQVQEWKNVLLRGHDPKDLLRYRDAFHGQEGLVEQRLGQVRERVAELGMATDAVDAVLALHADLKTRYAAALDALDPGRPDAAWETDRSVRGMDRPLTEAFDTLVARVRELAAARRQAVEAKVEAMTALQRNVLIGVHAAGIALVLLTLVLALRALRRR</sequence>
<reference evidence="2" key="2">
    <citation type="submission" date="2020-09" db="EMBL/GenBank/DDBJ databases">
        <authorList>
            <person name="Sun Q."/>
            <person name="Kim S."/>
        </authorList>
    </citation>
    <scope>NUCLEOTIDE SEQUENCE</scope>
    <source>
        <strain evidence="2">KCTC 42651</strain>
    </source>
</reference>
<evidence type="ECO:0000313" key="2">
    <source>
        <dbReference type="EMBL" id="GHD39781.1"/>
    </source>
</evidence>